<dbReference type="SMART" id="SM00240">
    <property type="entry name" value="FHA"/>
    <property type="match status" value="1"/>
</dbReference>
<dbReference type="Pfam" id="PF00498">
    <property type="entry name" value="FHA"/>
    <property type="match status" value="1"/>
</dbReference>
<reference evidence="3" key="1">
    <citation type="submission" date="2020-01" db="EMBL/GenBank/DDBJ databases">
        <title>Genome sequence of Kobresia littledalei, the first chromosome-level genome in the family Cyperaceae.</title>
        <authorList>
            <person name="Qu G."/>
        </authorList>
    </citation>
    <scope>NUCLEOTIDE SEQUENCE</scope>
    <source>
        <strain evidence="3">C.B.Clarke</strain>
        <tissue evidence="3">Leaf</tissue>
    </source>
</reference>
<sequence length="920" mass="101412">MAEKEEKSNKLEIKIPVFSVLRNGCALKNIFLSGPGGEIREEYEDVPVLMGRHPDCHVTLDHPSISRFHLEILAKPSIQKISIVDRSSVHGTWVSGTKIEPNIPVDIKEGDILRLGTSAREYRFQWLSLNEAYEMENPLPPLIEEKEETHQDEICQEVLTDQDKITTNGVREELISLELETVQQSPVKEGFADTGLISGPVLPATECAGTSRRDTASSLLLDLVGTHPISDQALPETESTGSTTRASPGSLLSDIAGTSMISETVPPEPISELVPPGSESVKSVKKETPSSLLSRRSKSRSVRSLSIQTGLSKEKARLEGTSRDLFEISGAKEVELENEENFESDKENMTLASLYGERNKAGRKAVCTIGETKQYTGLPMNNSSKLATQVLVREGVKKSTETLCVSGKSNLNGGSVSLNSRDTLSETKENESCASTKEKVIPKLFASGSVKKSRKTVRILGETKQSDIYSKVLHKNENFSSENGNGTLQVSVRKSAKKREEAVHTVGETIQIGQSVAQVLFENCGENEYFASNKEKNVTPIFSSPESKYRPVSKSPARALFQNVDFEGIEEGNCENFASDKENCTPDSKLAQKLRQPLCEDHAVVEVEIGERKDMERVPFRVLFDNNVQVLSNSPLKPLCTIPDNSSVCGPQQKVQREKAREPRKEWIMIVDTGCLLGEESIKAIRLLQGLRGTRLVIPRIVIRELDCMKRREGLFRRPNKQASLVLEWIEECMEREPLWIHVQSSSEALPVAPTPPVTPTSLFGDAVVDVAPGFRSDLNAIFSPCSSFMEIVTPTSEDHVLECALLFKKLRGHAEVILLSSSTTLKIKAMAEGLLCEEAKEFKDSLTNPLSKRFLWASSSPRGPTGPCTGDAAPIADNYKSKDNNPVIARRTIKAAEAVKGLKLILLHNSHYGQTRLLN</sequence>
<dbReference type="Gene3D" id="3.40.50.1010">
    <property type="entry name" value="5'-nuclease"/>
    <property type="match status" value="1"/>
</dbReference>
<dbReference type="PROSITE" id="PS50006">
    <property type="entry name" value="FHA_DOMAIN"/>
    <property type="match status" value="1"/>
</dbReference>
<dbReference type="EMBL" id="SWLB01000013">
    <property type="protein sequence ID" value="KAF3330955.1"/>
    <property type="molecule type" value="Genomic_DNA"/>
</dbReference>
<dbReference type="InterPro" id="IPR008984">
    <property type="entry name" value="SMAD_FHA_dom_sf"/>
</dbReference>
<protein>
    <submittedName>
        <fullName evidence="3">FHA domain-containing protein PS1</fullName>
    </submittedName>
</protein>
<evidence type="ECO:0000313" key="4">
    <source>
        <dbReference type="Proteomes" id="UP000623129"/>
    </source>
</evidence>
<dbReference type="SUPFAM" id="SSF49879">
    <property type="entry name" value="SMAD/FHA domain"/>
    <property type="match status" value="1"/>
</dbReference>
<evidence type="ECO:0000259" key="2">
    <source>
        <dbReference type="PROSITE" id="PS50006"/>
    </source>
</evidence>
<comment type="caution">
    <text evidence="3">The sequence shown here is derived from an EMBL/GenBank/DDBJ whole genome shotgun (WGS) entry which is preliminary data.</text>
</comment>
<proteinExistence type="predicted"/>
<dbReference type="Gene3D" id="2.60.200.20">
    <property type="match status" value="1"/>
</dbReference>
<evidence type="ECO:0000256" key="1">
    <source>
        <dbReference type="SAM" id="MobiDB-lite"/>
    </source>
</evidence>
<dbReference type="PANTHER" id="PTHR22593">
    <property type="entry name" value="TRANSMEMBRANE PROTEIN 18"/>
    <property type="match status" value="1"/>
</dbReference>
<dbReference type="PANTHER" id="PTHR22593:SF8">
    <property type="entry name" value="FHA DOMAIN-CONTAINING PROTEIN PS1"/>
    <property type="match status" value="1"/>
</dbReference>
<organism evidence="3 4">
    <name type="scientific">Carex littledalei</name>
    <dbReference type="NCBI Taxonomy" id="544730"/>
    <lineage>
        <taxon>Eukaryota</taxon>
        <taxon>Viridiplantae</taxon>
        <taxon>Streptophyta</taxon>
        <taxon>Embryophyta</taxon>
        <taxon>Tracheophyta</taxon>
        <taxon>Spermatophyta</taxon>
        <taxon>Magnoliopsida</taxon>
        <taxon>Liliopsida</taxon>
        <taxon>Poales</taxon>
        <taxon>Cyperaceae</taxon>
        <taxon>Cyperoideae</taxon>
        <taxon>Cariceae</taxon>
        <taxon>Carex</taxon>
        <taxon>Carex subgen. Euthyceras</taxon>
    </lineage>
</organism>
<gene>
    <name evidence="3" type="ORF">FCM35_KLT04309</name>
</gene>
<accession>A0A833QQZ3</accession>
<dbReference type="InterPro" id="IPR002716">
    <property type="entry name" value="PIN_dom"/>
</dbReference>
<feature type="compositionally biased region" description="Polar residues" evidence="1">
    <location>
        <begin position="237"/>
        <end position="247"/>
    </location>
</feature>
<dbReference type="InterPro" id="IPR000253">
    <property type="entry name" value="FHA_dom"/>
</dbReference>
<dbReference type="OrthoDB" id="444265at2759"/>
<evidence type="ECO:0000313" key="3">
    <source>
        <dbReference type="EMBL" id="KAF3330955.1"/>
    </source>
</evidence>
<dbReference type="Pfam" id="PF13638">
    <property type="entry name" value="PIN_4"/>
    <property type="match status" value="1"/>
</dbReference>
<name>A0A833QQZ3_9POAL</name>
<dbReference type="AlphaFoldDB" id="A0A833QQZ3"/>
<keyword evidence="4" id="KW-1185">Reference proteome</keyword>
<dbReference type="Proteomes" id="UP000623129">
    <property type="component" value="Unassembled WGS sequence"/>
</dbReference>
<feature type="region of interest" description="Disordered" evidence="1">
    <location>
        <begin position="230"/>
        <end position="306"/>
    </location>
</feature>
<dbReference type="GO" id="GO:0031965">
    <property type="term" value="C:nuclear membrane"/>
    <property type="evidence" value="ECO:0007669"/>
    <property type="project" value="TreeGrafter"/>
</dbReference>
<dbReference type="CDD" id="cd09880">
    <property type="entry name" value="PIN_Smg5-6-like"/>
    <property type="match status" value="1"/>
</dbReference>
<feature type="domain" description="FHA" evidence="2">
    <location>
        <begin position="48"/>
        <end position="99"/>
    </location>
</feature>